<comment type="catalytic activity">
    <reaction evidence="1">
        <text>ATP + protein L-histidine = ADP + protein N-phospho-L-histidine.</text>
        <dbReference type="EC" id="2.7.13.3"/>
    </reaction>
</comment>
<name>A0A511ZJG6_9BACI</name>
<keyword evidence="6" id="KW-0547">Nucleotide-binding</keyword>
<keyword evidence="10" id="KW-0812">Transmembrane</keyword>
<evidence type="ECO:0000256" key="6">
    <source>
        <dbReference type="ARBA" id="ARBA00022741"/>
    </source>
</evidence>
<dbReference type="InterPro" id="IPR003661">
    <property type="entry name" value="HisK_dim/P_dom"/>
</dbReference>
<dbReference type="RefSeq" id="WP_147210533.1">
    <property type="nucleotide sequence ID" value="NZ_BJYM01000008.1"/>
</dbReference>
<dbReference type="InterPro" id="IPR036097">
    <property type="entry name" value="HisK_dim/P_sf"/>
</dbReference>
<keyword evidence="7" id="KW-0418">Kinase</keyword>
<dbReference type="InterPro" id="IPR003594">
    <property type="entry name" value="HATPase_dom"/>
</dbReference>
<dbReference type="InterPro" id="IPR004358">
    <property type="entry name" value="Sig_transdc_His_kin-like_C"/>
</dbReference>
<keyword evidence="10" id="KW-1133">Transmembrane helix</keyword>
<evidence type="ECO:0000313" key="12">
    <source>
        <dbReference type="EMBL" id="GEN87580.1"/>
    </source>
</evidence>
<dbReference type="Pfam" id="PF00512">
    <property type="entry name" value="HisKA"/>
    <property type="match status" value="1"/>
</dbReference>
<evidence type="ECO:0000256" key="2">
    <source>
        <dbReference type="ARBA" id="ARBA00004651"/>
    </source>
</evidence>
<dbReference type="InterPro" id="IPR036890">
    <property type="entry name" value="HATPase_C_sf"/>
</dbReference>
<dbReference type="GO" id="GO:0016036">
    <property type="term" value="P:cellular response to phosphate starvation"/>
    <property type="evidence" value="ECO:0007669"/>
    <property type="project" value="TreeGrafter"/>
</dbReference>
<evidence type="ECO:0000256" key="5">
    <source>
        <dbReference type="ARBA" id="ARBA00022679"/>
    </source>
</evidence>
<dbReference type="CDD" id="cd00082">
    <property type="entry name" value="HisKA"/>
    <property type="match status" value="1"/>
</dbReference>
<dbReference type="Gene3D" id="1.10.287.130">
    <property type="match status" value="1"/>
</dbReference>
<evidence type="ECO:0000256" key="8">
    <source>
        <dbReference type="ARBA" id="ARBA00022840"/>
    </source>
</evidence>
<dbReference type="GO" id="GO:0004721">
    <property type="term" value="F:phosphoprotein phosphatase activity"/>
    <property type="evidence" value="ECO:0007669"/>
    <property type="project" value="TreeGrafter"/>
</dbReference>
<dbReference type="InterPro" id="IPR005467">
    <property type="entry name" value="His_kinase_dom"/>
</dbReference>
<dbReference type="InterPro" id="IPR050351">
    <property type="entry name" value="BphY/WalK/GraS-like"/>
</dbReference>
<comment type="caution">
    <text evidence="12">The sequence shown here is derived from an EMBL/GenBank/DDBJ whole genome shotgun (WGS) entry which is preliminary data.</text>
</comment>
<gene>
    <name evidence="12" type="ORF">OSO01_23190</name>
</gene>
<dbReference type="Proteomes" id="UP000321558">
    <property type="component" value="Unassembled WGS sequence"/>
</dbReference>
<keyword evidence="9" id="KW-0902">Two-component regulatory system</keyword>
<evidence type="ECO:0000256" key="7">
    <source>
        <dbReference type="ARBA" id="ARBA00022777"/>
    </source>
</evidence>
<evidence type="ECO:0000256" key="4">
    <source>
        <dbReference type="ARBA" id="ARBA00022553"/>
    </source>
</evidence>
<organism evidence="12 13">
    <name type="scientific">Oceanobacillus sojae</name>
    <dbReference type="NCBI Taxonomy" id="582851"/>
    <lineage>
        <taxon>Bacteria</taxon>
        <taxon>Bacillati</taxon>
        <taxon>Bacillota</taxon>
        <taxon>Bacilli</taxon>
        <taxon>Bacillales</taxon>
        <taxon>Bacillaceae</taxon>
        <taxon>Oceanobacillus</taxon>
    </lineage>
</organism>
<dbReference type="GO" id="GO:0005524">
    <property type="term" value="F:ATP binding"/>
    <property type="evidence" value="ECO:0007669"/>
    <property type="project" value="UniProtKB-KW"/>
</dbReference>
<dbReference type="SMART" id="SM00387">
    <property type="entry name" value="HATPase_c"/>
    <property type="match status" value="1"/>
</dbReference>
<evidence type="ECO:0000313" key="13">
    <source>
        <dbReference type="Proteomes" id="UP000321558"/>
    </source>
</evidence>
<feature type="transmembrane region" description="Helical" evidence="10">
    <location>
        <begin position="12"/>
        <end position="38"/>
    </location>
</feature>
<reference evidence="12 13" key="1">
    <citation type="submission" date="2019-07" db="EMBL/GenBank/DDBJ databases">
        <title>Whole genome shotgun sequence of Oceanobacillus sojae NBRC 105379.</title>
        <authorList>
            <person name="Hosoyama A."/>
            <person name="Uohara A."/>
            <person name="Ohji S."/>
            <person name="Ichikawa N."/>
        </authorList>
    </citation>
    <scope>NUCLEOTIDE SEQUENCE [LARGE SCALE GENOMIC DNA]</scope>
    <source>
        <strain evidence="12 13">NBRC 105379</strain>
    </source>
</reference>
<evidence type="ECO:0000256" key="9">
    <source>
        <dbReference type="ARBA" id="ARBA00023012"/>
    </source>
</evidence>
<dbReference type="Gene3D" id="3.30.565.10">
    <property type="entry name" value="Histidine kinase-like ATPase, C-terminal domain"/>
    <property type="match status" value="1"/>
</dbReference>
<keyword evidence="13" id="KW-1185">Reference proteome</keyword>
<dbReference type="EMBL" id="BJYM01000008">
    <property type="protein sequence ID" value="GEN87580.1"/>
    <property type="molecule type" value="Genomic_DNA"/>
</dbReference>
<comment type="subcellular location">
    <subcellularLocation>
        <location evidence="2">Cell membrane</location>
        <topology evidence="2">Multi-pass membrane protein</topology>
    </subcellularLocation>
</comment>
<dbReference type="STRING" id="582851.GCA_900162665_00746"/>
<dbReference type="PANTHER" id="PTHR45453">
    <property type="entry name" value="PHOSPHATE REGULON SENSOR PROTEIN PHOR"/>
    <property type="match status" value="1"/>
</dbReference>
<dbReference type="AlphaFoldDB" id="A0A511ZJG6"/>
<dbReference type="PROSITE" id="PS50109">
    <property type="entry name" value="HIS_KIN"/>
    <property type="match status" value="1"/>
</dbReference>
<dbReference type="GO" id="GO:0005886">
    <property type="term" value="C:plasma membrane"/>
    <property type="evidence" value="ECO:0007669"/>
    <property type="project" value="UniProtKB-SubCell"/>
</dbReference>
<keyword evidence="4" id="KW-0597">Phosphoprotein</keyword>
<dbReference type="GO" id="GO:0000155">
    <property type="term" value="F:phosphorelay sensor kinase activity"/>
    <property type="evidence" value="ECO:0007669"/>
    <property type="project" value="InterPro"/>
</dbReference>
<sequence>MRQWLTGSLVVRFTLSFILHQFLLMLVLAIPGVLYIYILQEPDNLTMIKVLSWVAVAFYFLYCLFYGYYFARPMYGVLNRIEVLSNGEYLVPKQKKQFLSSRIYREVDTNLESLSTILQENEKKRKKFNKLRQEWAAGVTHDLKTPLSYISGYTDMLLSEEHTWSEAERIEFLQLIKEKSKHMEELISDLGIAFRMDQSLDTKRNSEKIELTELLRRVVAESANMPVDKEISFEFTDSNYPVYIKGDIKLLKRAFTNLIVNAVEHNPAGTVVKVTIKKKDQVEVVIEDNGKGMDEDAVNHLFDRYYRGTPTDTPTGGTGLGMAIVQQIIAAYGGSIEVSSELGCGTAITVRLSCD</sequence>
<feature type="domain" description="Histidine kinase" evidence="11">
    <location>
        <begin position="138"/>
        <end position="355"/>
    </location>
</feature>
<dbReference type="SMART" id="SM00388">
    <property type="entry name" value="HisKA"/>
    <property type="match status" value="1"/>
</dbReference>
<keyword evidence="5" id="KW-0808">Transferase</keyword>
<proteinExistence type="predicted"/>
<feature type="transmembrane region" description="Helical" evidence="10">
    <location>
        <begin position="50"/>
        <end position="71"/>
    </location>
</feature>
<dbReference type="OrthoDB" id="368131at2"/>
<dbReference type="PANTHER" id="PTHR45453:SF1">
    <property type="entry name" value="PHOSPHATE REGULON SENSOR PROTEIN PHOR"/>
    <property type="match status" value="1"/>
</dbReference>
<keyword evidence="10" id="KW-0472">Membrane</keyword>
<dbReference type="EC" id="2.7.13.3" evidence="3"/>
<evidence type="ECO:0000259" key="11">
    <source>
        <dbReference type="PROSITE" id="PS50109"/>
    </source>
</evidence>
<protein>
    <recommendedName>
        <fullName evidence="3">histidine kinase</fullName>
        <ecNumber evidence="3">2.7.13.3</ecNumber>
    </recommendedName>
</protein>
<dbReference type="SUPFAM" id="SSF55874">
    <property type="entry name" value="ATPase domain of HSP90 chaperone/DNA topoisomerase II/histidine kinase"/>
    <property type="match status" value="1"/>
</dbReference>
<evidence type="ECO:0000256" key="1">
    <source>
        <dbReference type="ARBA" id="ARBA00000085"/>
    </source>
</evidence>
<dbReference type="SUPFAM" id="SSF47384">
    <property type="entry name" value="Homodimeric domain of signal transducing histidine kinase"/>
    <property type="match status" value="1"/>
</dbReference>
<keyword evidence="8" id="KW-0067">ATP-binding</keyword>
<evidence type="ECO:0000256" key="10">
    <source>
        <dbReference type="SAM" id="Phobius"/>
    </source>
</evidence>
<accession>A0A511ZJG6</accession>
<dbReference type="PRINTS" id="PR00344">
    <property type="entry name" value="BCTRLSENSOR"/>
</dbReference>
<dbReference type="Pfam" id="PF02518">
    <property type="entry name" value="HATPase_c"/>
    <property type="match status" value="1"/>
</dbReference>
<evidence type="ECO:0000256" key="3">
    <source>
        <dbReference type="ARBA" id="ARBA00012438"/>
    </source>
</evidence>
<dbReference type="FunFam" id="3.30.565.10:FF:000006">
    <property type="entry name" value="Sensor histidine kinase WalK"/>
    <property type="match status" value="1"/>
</dbReference>